<dbReference type="Proteomes" id="UP000702425">
    <property type="component" value="Unassembled WGS sequence"/>
</dbReference>
<feature type="compositionally biased region" description="Basic and acidic residues" evidence="1">
    <location>
        <begin position="401"/>
        <end position="451"/>
    </location>
</feature>
<dbReference type="EMBL" id="SRRZ01000186">
    <property type="protein sequence ID" value="NQE38176.1"/>
    <property type="molecule type" value="Genomic_DNA"/>
</dbReference>
<evidence type="ECO:0008006" key="4">
    <source>
        <dbReference type="Google" id="ProtNLM"/>
    </source>
</evidence>
<protein>
    <recommendedName>
        <fullName evidence="4">Actin-like protein N-terminal domain-containing protein</fullName>
    </recommendedName>
</protein>
<accession>A0ABX2D6S2</accession>
<feature type="compositionally biased region" description="Basic and acidic residues" evidence="1">
    <location>
        <begin position="517"/>
        <end position="532"/>
    </location>
</feature>
<feature type="region of interest" description="Disordered" evidence="1">
    <location>
        <begin position="372"/>
        <end position="545"/>
    </location>
</feature>
<evidence type="ECO:0000313" key="2">
    <source>
        <dbReference type="EMBL" id="NQE38176.1"/>
    </source>
</evidence>
<sequence>MKKKSSIPDAILAIDFGGLSTRVFCQSSQAGSKANSFVMESQVGPVSQDIANCFTQPNLASASPENIAWVAIGNECRAVGYLAASQFNAHIGLAGLKYSSALYKALAALWVVSRKLDLGNQFSAAISVFLPPGEFNDSKQFFELLSQYSASFETPTGKLSVTLDKTQALQEGGGIALIHNSNLGSAFKQRVTAFVMVGFRNASVIVSARGAVGKGKTSDLGMVRLVDLVQERTSNYDASRLALSIAQAGVSYNRPYFYRIARNREETAKDREVDQLIEAVKLSRFDYARMLSHWINEVLPPDLDEIVFCGGTSEYMKPELRNQFSHYSLSWHAGITVPKTLDPDGLGCRIADVYGLFSYFKSQFEVRRQSSVVATSQKAEDTTSTSGDAPLPPTDLQSVKEGAEQSTKPKSEQSTKPKSEQSTKPKSEQSTKPKSEQPTHSKSEPPTKLKLEQFTQAKSEQSTEQKIEESTEQKTEDITEQKIEEPAEQKFEEPTEQKTEDITEQNSEVCAQQKTDSSIKDSCLDDSNKLSDESSSNTKPSLEESEANLDAALLLGGPYRGAGKKVRNYA</sequence>
<reference evidence="2 3" key="1">
    <citation type="journal article" date="2020" name="Sci. Rep.">
        <title>A novel cyanobacterial geosmin producer, revising GeoA distribution and dispersion patterns in Bacteria.</title>
        <authorList>
            <person name="Churro C."/>
            <person name="Semedo-Aguiar A.P."/>
            <person name="Silva A.D."/>
            <person name="Pereira-Leal J.B."/>
            <person name="Leite R.B."/>
        </authorList>
    </citation>
    <scope>NUCLEOTIDE SEQUENCE [LARGE SCALE GENOMIC DNA]</scope>
    <source>
        <strain evidence="2 3">IPMA8</strain>
    </source>
</reference>
<feature type="compositionally biased region" description="Polar residues" evidence="1">
    <location>
        <begin position="372"/>
        <end position="387"/>
    </location>
</feature>
<name>A0ABX2D6S2_9CYAN</name>
<feature type="compositionally biased region" description="Basic and acidic residues" evidence="1">
    <location>
        <begin position="461"/>
        <end position="501"/>
    </location>
</feature>
<proteinExistence type="predicted"/>
<evidence type="ECO:0000256" key="1">
    <source>
        <dbReference type="SAM" id="MobiDB-lite"/>
    </source>
</evidence>
<comment type="caution">
    <text evidence="2">The sequence shown here is derived from an EMBL/GenBank/DDBJ whole genome shotgun (WGS) entry which is preliminary data.</text>
</comment>
<gene>
    <name evidence="2" type="ORF">E5S67_05961</name>
</gene>
<organism evidence="2 3">
    <name type="scientific">Microcoleus asticus IPMA8</name>
    <dbReference type="NCBI Taxonomy" id="2563858"/>
    <lineage>
        <taxon>Bacteria</taxon>
        <taxon>Bacillati</taxon>
        <taxon>Cyanobacteriota</taxon>
        <taxon>Cyanophyceae</taxon>
        <taxon>Oscillatoriophycideae</taxon>
        <taxon>Oscillatoriales</taxon>
        <taxon>Microcoleaceae</taxon>
        <taxon>Microcoleus</taxon>
        <taxon>Microcoleus asticus</taxon>
    </lineage>
</organism>
<evidence type="ECO:0000313" key="3">
    <source>
        <dbReference type="Proteomes" id="UP000702425"/>
    </source>
</evidence>
<feature type="compositionally biased region" description="Polar residues" evidence="1">
    <location>
        <begin position="504"/>
        <end position="516"/>
    </location>
</feature>
<keyword evidence="3" id="KW-1185">Reference proteome</keyword>
<dbReference type="RefSeq" id="WP_216670801.1">
    <property type="nucleotide sequence ID" value="NZ_CAWPPK010000097.1"/>
</dbReference>